<accession>A0ABR0KK70</accession>
<keyword evidence="7" id="KW-1185">Reference proteome</keyword>
<dbReference type="PANTHER" id="PTHR44229:SF4">
    <property type="entry name" value="15-HYDROXYPROSTAGLANDIN DEHYDROGENASE [NAD(+)]"/>
    <property type="match status" value="1"/>
</dbReference>
<gene>
    <name evidence="6" type="ORF">LTR24_001617</name>
</gene>
<evidence type="ECO:0000256" key="5">
    <source>
        <dbReference type="SAM" id="MobiDB-lite"/>
    </source>
</evidence>
<evidence type="ECO:0000256" key="4">
    <source>
        <dbReference type="SAM" id="Coils"/>
    </source>
</evidence>
<dbReference type="PRINTS" id="PR00081">
    <property type="entry name" value="GDHRDH"/>
</dbReference>
<dbReference type="Gene3D" id="3.40.50.720">
    <property type="entry name" value="NAD(P)-binding Rossmann-like Domain"/>
    <property type="match status" value="1"/>
</dbReference>
<comment type="caution">
    <text evidence="6">The sequence shown here is derived from an EMBL/GenBank/DDBJ whole genome shotgun (WGS) entry which is preliminary data.</text>
</comment>
<sequence>MGSMTAENGKVAIVTGTSSGMGADLANDLVQQGWKVGCFDVNESAGRKLASELGDRAFFVKCNVADYDDQARAFTEVWTKWGRLDALLLNAGIVDKSSIYILEHRGKKEIPPAPNVATTQVDYLGVVYGTQLAIHFMRQNPTPGGQIVATASIAAVHPHSSYPEYCGAKSAVMQFCRTVAPILKVKEDITVNVVLPGIVPTSIIPQAMIDAVSPECLTPASTIVSAYNLFLNDKSRTGQVIECSAKEHFLLPDPPLLNGRITKRAATVWDPLFKMMHGENSGLEEAIPCAKPDTNAQLNEAKQKIHELQEELGTAKVQNQDLKAKIADTKKRRNADRKQWRAEQQRGFQYQREICTLKAQLSSREREQRCGDAHHVYTSPRSTPTVVYVEGNDQELLQLENKKLRSRQSLLEDTIKENQALHENRIQKAKQIGDLLKELECTVEVDPDKDHQIDELEQKVKKLEESANSDRNTITRFKEDSSKRATEIGHLREDNQQKGTEVGSLTKKVEQQRIELEKHRMEREQQERRKRKLAAFLDSMGITKDDLGEDEPQTKKYTPSREEPAPDAAGDTLATPAQVVNNAQSTAQPSAVVNDRSPERTGSSKPLTQSEMLRQWKKRRPKVLNSDLAIQ</sequence>
<dbReference type="PROSITE" id="PS00061">
    <property type="entry name" value="ADH_SHORT"/>
    <property type="match status" value="1"/>
</dbReference>
<evidence type="ECO:0000256" key="1">
    <source>
        <dbReference type="ARBA" id="ARBA00006484"/>
    </source>
</evidence>
<organism evidence="6 7">
    <name type="scientific">Lithohypha guttulata</name>
    <dbReference type="NCBI Taxonomy" id="1690604"/>
    <lineage>
        <taxon>Eukaryota</taxon>
        <taxon>Fungi</taxon>
        <taxon>Dikarya</taxon>
        <taxon>Ascomycota</taxon>
        <taxon>Pezizomycotina</taxon>
        <taxon>Eurotiomycetes</taxon>
        <taxon>Chaetothyriomycetidae</taxon>
        <taxon>Chaetothyriales</taxon>
        <taxon>Trichomeriaceae</taxon>
        <taxon>Lithohypha</taxon>
    </lineage>
</organism>
<evidence type="ECO:0000256" key="2">
    <source>
        <dbReference type="ARBA" id="ARBA00022857"/>
    </source>
</evidence>
<dbReference type="InterPro" id="IPR002347">
    <property type="entry name" value="SDR_fam"/>
</dbReference>
<evidence type="ECO:0000313" key="7">
    <source>
        <dbReference type="Proteomes" id="UP001345013"/>
    </source>
</evidence>
<evidence type="ECO:0000313" key="6">
    <source>
        <dbReference type="EMBL" id="KAK5098989.1"/>
    </source>
</evidence>
<feature type="compositionally biased region" description="Polar residues" evidence="5">
    <location>
        <begin position="578"/>
        <end position="591"/>
    </location>
</feature>
<feature type="coiled-coil region" evidence="4">
    <location>
        <begin position="291"/>
        <end position="339"/>
    </location>
</feature>
<comment type="similarity">
    <text evidence="1">Belongs to the short-chain dehydrogenases/reductases (SDR) family.</text>
</comment>
<evidence type="ECO:0000256" key="3">
    <source>
        <dbReference type="ARBA" id="ARBA00023002"/>
    </source>
</evidence>
<feature type="compositionally biased region" description="Polar residues" evidence="5">
    <location>
        <begin position="600"/>
        <end position="612"/>
    </location>
</feature>
<keyword evidence="2" id="KW-0521">NADP</keyword>
<keyword evidence="4" id="KW-0175">Coiled coil</keyword>
<dbReference type="PANTHER" id="PTHR44229">
    <property type="entry name" value="15-HYDROXYPROSTAGLANDIN DEHYDROGENASE [NAD(+)]"/>
    <property type="match status" value="1"/>
</dbReference>
<proteinExistence type="inferred from homology"/>
<keyword evidence="3" id="KW-0560">Oxidoreductase</keyword>
<feature type="region of interest" description="Disordered" evidence="5">
    <location>
        <begin position="466"/>
        <end position="509"/>
    </location>
</feature>
<dbReference type="InterPro" id="IPR036291">
    <property type="entry name" value="NAD(P)-bd_dom_sf"/>
</dbReference>
<dbReference type="SUPFAM" id="SSF51735">
    <property type="entry name" value="NAD(P)-binding Rossmann-fold domains"/>
    <property type="match status" value="1"/>
</dbReference>
<feature type="region of interest" description="Disordered" evidence="5">
    <location>
        <begin position="535"/>
        <end position="631"/>
    </location>
</feature>
<dbReference type="Proteomes" id="UP001345013">
    <property type="component" value="Unassembled WGS sequence"/>
</dbReference>
<protein>
    <submittedName>
        <fullName evidence="6">Uncharacterized protein</fullName>
    </submittedName>
</protein>
<feature type="compositionally biased region" description="Basic and acidic residues" evidence="5">
    <location>
        <begin position="476"/>
        <end position="496"/>
    </location>
</feature>
<dbReference type="EMBL" id="JAVRRG010000012">
    <property type="protein sequence ID" value="KAK5098989.1"/>
    <property type="molecule type" value="Genomic_DNA"/>
</dbReference>
<dbReference type="InterPro" id="IPR020904">
    <property type="entry name" value="Sc_DH/Rdtase_CS"/>
</dbReference>
<reference evidence="6 7" key="1">
    <citation type="submission" date="2023-08" db="EMBL/GenBank/DDBJ databases">
        <title>Black Yeasts Isolated from many extreme environments.</title>
        <authorList>
            <person name="Coleine C."/>
            <person name="Stajich J.E."/>
            <person name="Selbmann L."/>
        </authorList>
    </citation>
    <scope>NUCLEOTIDE SEQUENCE [LARGE SCALE GENOMIC DNA]</scope>
    <source>
        <strain evidence="6 7">CCFEE 5885</strain>
    </source>
</reference>
<dbReference type="Pfam" id="PF00106">
    <property type="entry name" value="adh_short"/>
    <property type="match status" value="1"/>
</dbReference>
<name>A0ABR0KK70_9EURO</name>